<evidence type="ECO:0008006" key="17">
    <source>
        <dbReference type="Google" id="ProtNLM"/>
    </source>
</evidence>
<evidence type="ECO:0000256" key="6">
    <source>
        <dbReference type="ARBA" id="ARBA00022989"/>
    </source>
</evidence>
<dbReference type="AlphaFoldDB" id="A0A2S7UVR2"/>
<evidence type="ECO:0000256" key="5">
    <source>
        <dbReference type="ARBA" id="ARBA00022692"/>
    </source>
</evidence>
<evidence type="ECO:0000259" key="14">
    <source>
        <dbReference type="PROSITE" id="PS50885"/>
    </source>
</evidence>
<feature type="domain" description="HAMP" evidence="14">
    <location>
        <begin position="434"/>
        <end position="488"/>
    </location>
</feature>
<keyword evidence="2" id="KW-1003">Cell membrane</keyword>
<comment type="caution">
    <text evidence="15">The sequence shown here is derived from an EMBL/GenBank/DDBJ whole genome shotgun (WGS) entry which is preliminary data.</text>
</comment>
<dbReference type="PROSITE" id="PS50111">
    <property type="entry name" value="CHEMOTAXIS_TRANSDUC_2"/>
    <property type="match status" value="1"/>
</dbReference>
<name>A0A2S7UVR2_9GAMM</name>
<evidence type="ECO:0000256" key="4">
    <source>
        <dbReference type="ARBA" id="ARBA00022500"/>
    </source>
</evidence>
<dbReference type="EMBL" id="MSCH01000003">
    <property type="protein sequence ID" value="PQJ53828.1"/>
    <property type="molecule type" value="Genomic_DNA"/>
</dbReference>
<feature type="domain" description="Methyl-accepting transducer" evidence="13">
    <location>
        <begin position="493"/>
        <end position="750"/>
    </location>
</feature>
<evidence type="ECO:0000313" key="16">
    <source>
        <dbReference type="Proteomes" id="UP000239007"/>
    </source>
</evidence>
<comment type="subcellular location">
    <subcellularLocation>
        <location evidence="1">Cell membrane</location>
        <topology evidence="1">Multi-pass membrane protein</topology>
    </subcellularLocation>
</comment>
<dbReference type="Pfam" id="PF00015">
    <property type="entry name" value="MCPsignal"/>
    <property type="match status" value="1"/>
</dbReference>
<dbReference type="PROSITE" id="PS50885">
    <property type="entry name" value="HAMP"/>
    <property type="match status" value="1"/>
</dbReference>
<dbReference type="Gene3D" id="1.10.287.950">
    <property type="entry name" value="Methyl-accepting chemotaxis protein"/>
    <property type="match status" value="1"/>
</dbReference>
<dbReference type="Pfam" id="PF00672">
    <property type="entry name" value="HAMP"/>
    <property type="match status" value="1"/>
</dbReference>
<dbReference type="InterPro" id="IPR004089">
    <property type="entry name" value="MCPsignal_dom"/>
</dbReference>
<keyword evidence="6 12" id="KW-1133">Transmembrane helix</keyword>
<dbReference type="GO" id="GO:0007165">
    <property type="term" value="P:signal transduction"/>
    <property type="evidence" value="ECO:0007669"/>
    <property type="project" value="UniProtKB-KW"/>
</dbReference>
<dbReference type="CDD" id="cd06225">
    <property type="entry name" value="HAMP"/>
    <property type="match status" value="1"/>
</dbReference>
<dbReference type="CDD" id="cd11386">
    <property type="entry name" value="MCP_signal"/>
    <property type="match status" value="1"/>
</dbReference>
<comment type="similarity">
    <text evidence="9">Belongs to the methyl-accepting chemotaxis (MCP) protein family.</text>
</comment>
<feature type="coiled-coil region" evidence="11">
    <location>
        <begin position="522"/>
        <end position="598"/>
    </location>
</feature>
<keyword evidence="16" id="KW-1185">Reference proteome</keyword>
<organism evidence="15 16">
    <name type="scientific">Psychrosphaera saromensis</name>
    <dbReference type="NCBI Taxonomy" id="716813"/>
    <lineage>
        <taxon>Bacteria</taxon>
        <taxon>Pseudomonadati</taxon>
        <taxon>Pseudomonadota</taxon>
        <taxon>Gammaproteobacteria</taxon>
        <taxon>Alteromonadales</taxon>
        <taxon>Pseudoalteromonadaceae</taxon>
        <taxon>Psychrosphaera</taxon>
    </lineage>
</organism>
<dbReference type="SUPFAM" id="SSF58104">
    <property type="entry name" value="Methyl-accepting chemotaxis protein (MCP) signaling domain"/>
    <property type="match status" value="1"/>
</dbReference>
<dbReference type="RefSeq" id="WP_105052326.1">
    <property type="nucleotide sequence ID" value="NZ_BMYG01000002.1"/>
</dbReference>
<dbReference type="FunFam" id="1.10.287.950:FF:000001">
    <property type="entry name" value="Methyl-accepting chemotaxis sensory transducer"/>
    <property type="match status" value="1"/>
</dbReference>
<reference evidence="15 16" key="1">
    <citation type="submission" date="2016-12" db="EMBL/GenBank/DDBJ databases">
        <title>Diversity of luminous bacteria.</title>
        <authorList>
            <person name="Yoshizawa S."/>
            <person name="Kogure K."/>
        </authorList>
    </citation>
    <scope>NUCLEOTIDE SEQUENCE [LARGE SCALE GENOMIC DNA]</scope>
    <source>
        <strain evidence="15 16">SA4-48</strain>
    </source>
</reference>
<proteinExistence type="inferred from homology"/>
<feature type="transmembrane region" description="Helical" evidence="12">
    <location>
        <begin position="415"/>
        <end position="437"/>
    </location>
</feature>
<dbReference type="OrthoDB" id="2489132at2"/>
<dbReference type="SMART" id="SM00304">
    <property type="entry name" value="HAMP"/>
    <property type="match status" value="1"/>
</dbReference>
<evidence type="ECO:0000256" key="3">
    <source>
        <dbReference type="ARBA" id="ARBA00022481"/>
    </source>
</evidence>
<evidence type="ECO:0000313" key="15">
    <source>
        <dbReference type="EMBL" id="PQJ53828.1"/>
    </source>
</evidence>
<dbReference type="InterPro" id="IPR003660">
    <property type="entry name" value="HAMP_dom"/>
</dbReference>
<evidence type="ECO:0000256" key="1">
    <source>
        <dbReference type="ARBA" id="ARBA00004651"/>
    </source>
</evidence>
<dbReference type="Proteomes" id="UP000239007">
    <property type="component" value="Unassembled WGS sequence"/>
</dbReference>
<keyword evidence="8 10" id="KW-0807">Transducer</keyword>
<protein>
    <recommendedName>
        <fullName evidence="17">Methyl-accepting chemotaxis protein</fullName>
    </recommendedName>
</protein>
<dbReference type="PANTHER" id="PTHR32089">
    <property type="entry name" value="METHYL-ACCEPTING CHEMOTAXIS PROTEIN MCPB"/>
    <property type="match status" value="1"/>
</dbReference>
<dbReference type="Gene3D" id="3.30.450.20">
    <property type="entry name" value="PAS domain"/>
    <property type="match status" value="1"/>
</dbReference>
<accession>A0A2S7UVR2</accession>
<dbReference type="GO" id="GO:0006935">
    <property type="term" value="P:chemotaxis"/>
    <property type="evidence" value="ECO:0007669"/>
    <property type="project" value="UniProtKB-KW"/>
</dbReference>
<dbReference type="SMART" id="SM00283">
    <property type="entry name" value="MA"/>
    <property type="match status" value="1"/>
</dbReference>
<evidence type="ECO:0000256" key="11">
    <source>
        <dbReference type="SAM" id="Coils"/>
    </source>
</evidence>
<keyword evidence="5 12" id="KW-0812">Transmembrane</keyword>
<gene>
    <name evidence="15" type="ORF">BTO11_09225</name>
</gene>
<keyword evidence="4" id="KW-0145">Chemotaxis</keyword>
<sequence length="765" mass="83831">MNLKQRLILLISLMSILVAILTNLTTSYQAFTKMESDAIDQYKESLTSKRILVTTEIEDYFSIIQKQIVVMSSNISTVEATSAFTDAFFNYPIQTNTSALQSYYEQDFGGEYNKRVGKSANVNEVYSDVSDIARSLQNTYIAENSNELGGKDGLTLANDGSDYDSVHQRYHPSIRKFLQEFGFYDVFIAEPKNGHIVYSVFKELDFATSLKNGPFNNTGISEAYNKALTLPEGEIYLTDFAPYQPSYEAPASFMSSPIYENNALIGVLIFQMPLDHINSLMVQKEKWEDVGFGKSGEIYLVGEDLTLRSESRFFIEDKASYIAAIKKAGISTADIIDKTNTSILLQPADSVGAKAAINGTTNFDIIKDYRGVEVLSAYAPLNIHGLKWAMLSEIDLEEALQGVKQLEGEIITSTIYVVLFVAVTSVIIAILIANSIIKPLNSLARRFADLSQGDADLTSRVSKSGIAEIDEISAGFNQFVEQLHTVIGGIKDAVNRIATSGTELSVNAEQNNGVIAEQGIKLHEVNQELNEFTASVNQITSQAETAFETTENAKQSAKDNVDRSNLASENIRQLVEQIDIAEKTIEELQSNVQDISDVLGVINSIADQTNLLALNAAIEAARAGEHGRGFAVVADEVRTLAKRTQESTITIQTQIDHLTSSTNKSVVSMEKATVSAQGGIQLVELVSQTLVDLSEIILSLENMNGEIVKEGNSQTQNIAVINQNLNEISNKTAQMEQGAESINGVALELSLVSEDVKMNTDRFVI</sequence>
<keyword evidence="7 12" id="KW-0472">Membrane</keyword>
<evidence type="ECO:0000256" key="12">
    <source>
        <dbReference type="SAM" id="Phobius"/>
    </source>
</evidence>
<evidence type="ECO:0000259" key="13">
    <source>
        <dbReference type="PROSITE" id="PS50111"/>
    </source>
</evidence>
<keyword evidence="11" id="KW-0175">Coiled coil</keyword>
<evidence type="ECO:0000256" key="10">
    <source>
        <dbReference type="PROSITE-ProRule" id="PRU00284"/>
    </source>
</evidence>
<keyword evidence="3" id="KW-0488">Methylation</keyword>
<evidence type="ECO:0000256" key="7">
    <source>
        <dbReference type="ARBA" id="ARBA00023136"/>
    </source>
</evidence>
<evidence type="ECO:0000256" key="9">
    <source>
        <dbReference type="ARBA" id="ARBA00029447"/>
    </source>
</evidence>
<dbReference type="GO" id="GO:0005886">
    <property type="term" value="C:plasma membrane"/>
    <property type="evidence" value="ECO:0007669"/>
    <property type="project" value="UniProtKB-SubCell"/>
</dbReference>
<evidence type="ECO:0000256" key="2">
    <source>
        <dbReference type="ARBA" id="ARBA00022475"/>
    </source>
</evidence>
<dbReference type="PANTHER" id="PTHR32089:SF39">
    <property type="entry name" value="METHYL-ACCEPTING CHEMOTAXIS PROTEIN HLYB"/>
    <property type="match status" value="1"/>
</dbReference>
<evidence type="ECO:0000256" key="8">
    <source>
        <dbReference type="ARBA" id="ARBA00023224"/>
    </source>
</evidence>